<reference evidence="6" key="1">
    <citation type="journal article" date="2014" name="Int. J. Syst. Evol. Microbiol.">
        <title>Complete genome sequence of Corynebacterium casei LMG S-19264T (=DSM 44701T), isolated from a smear-ripened cheese.</title>
        <authorList>
            <consortium name="US DOE Joint Genome Institute (JGI-PGF)"/>
            <person name="Walter F."/>
            <person name="Albersmeier A."/>
            <person name="Kalinowski J."/>
            <person name="Ruckert C."/>
        </authorList>
    </citation>
    <scope>NUCLEOTIDE SEQUENCE</scope>
    <source>
        <strain evidence="6">KCTC 42651</strain>
    </source>
</reference>
<dbReference type="Pfam" id="PF00126">
    <property type="entry name" value="HTH_1"/>
    <property type="match status" value="1"/>
</dbReference>
<evidence type="ECO:0000256" key="3">
    <source>
        <dbReference type="ARBA" id="ARBA00023125"/>
    </source>
</evidence>
<dbReference type="Gene3D" id="3.40.190.290">
    <property type="match status" value="1"/>
</dbReference>
<dbReference type="FunFam" id="1.10.10.10:FF:000001">
    <property type="entry name" value="LysR family transcriptional regulator"/>
    <property type="match status" value="1"/>
</dbReference>
<dbReference type="Proteomes" id="UP000630353">
    <property type="component" value="Unassembled WGS sequence"/>
</dbReference>
<reference evidence="6" key="2">
    <citation type="submission" date="2020-09" db="EMBL/GenBank/DDBJ databases">
        <authorList>
            <person name="Sun Q."/>
            <person name="Kim S."/>
        </authorList>
    </citation>
    <scope>NUCLEOTIDE SEQUENCE</scope>
    <source>
        <strain evidence="6">KCTC 42651</strain>
    </source>
</reference>
<dbReference type="GO" id="GO:0003700">
    <property type="term" value="F:DNA-binding transcription factor activity"/>
    <property type="evidence" value="ECO:0007669"/>
    <property type="project" value="InterPro"/>
</dbReference>
<dbReference type="GO" id="GO:0006351">
    <property type="term" value="P:DNA-templated transcription"/>
    <property type="evidence" value="ECO:0007669"/>
    <property type="project" value="TreeGrafter"/>
</dbReference>
<evidence type="ECO:0000256" key="2">
    <source>
        <dbReference type="ARBA" id="ARBA00023015"/>
    </source>
</evidence>
<organism evidence="6 7">
    <name type="scientific">Thalassobaculum fulvum</name>
    <dbReference type="NCBI Taxonomy" id="1633335"/>
    <lineage>
        <taxon>Bacteria</taxon>
        <taxon>Pseudomonadati</taxon>
        <taxon>Pseudomonadota</taxon>
        <taxon>Alphaproteobacteria</taxon>
        <taxon>Rhodospirillales</taxon>
        <taxon>Thalassobaculaceae</taxon>
        <taxon>Thalassobaculum</taxon>
    </lineage>
</organism>
<dbReference type="SUPFAM" id="SSF53850">
    <property type="entry name" value="Periplasmic binding protein-like II"/>
    <property type="match status" value="1"/>
</dbReference>
<dbReference type="FunFam" id="3.40.190.290:FF:000001">
    <property type="entry name" value="Transcriptional regulator, LysR family"/>
    <property type="match status" value="1"/>
</dbReference>
<dbReference type="InterPro" id="IPR000847">
    <property type="entry name" value="LysR_HTH_N"/>
</dbReference>
<proteinExistence type="inferred from homology"/>
<dbReference type="InterPro" id="IPR058163">
    <property type="entry name" value="LysR-type_TF_proteobact-type"/>
</dbReference>
<accession>A0A918XVY5</accession>
<dbReference type="CDD" id="cd08422">
    <property type="entry name" value="PBP2_CrgA_like"/>
    <property type="match status" value="1"/>
</dbReference>
<evidence type="ECO:0000256" key="4">
    <source>
        <dbReference type="ARBA" id="ARBA00023163"/>
    </source>
</evidence>
<dbReference type="SUPFAM" id="SSF46785">
    <property type="entry name" value="Winged helix' DNA-binding domain"/>
    <property type="match status" value="1"/>
</dbReference>
<evidence type="ECO:0000256" key="1">
    <source>
        <dbReference type="ARBA" id="ARBA00009437"/>
    </source>
</evidence>
<evidence type="ECO:0000313" key="7">
    <source>
        <dbReference type="Proteomes" id="UP000630353"/>
    </source>
</evidence>
<dbReference type="AlphaFoldDB" id="A0A918XVY5"/>
<dbReference type="EMBL" id="BMZS01000012">
    <property type="protein sequence ID" value="GHD60368.1"/>
    <property type="molecule type" value="Genomic_DNA"/>
</dbReference>
<comment type="caution">
    <text evidence="6">The sequence shown here is derived from an EMBL/GenBank/DDBJ whole genome shotgun (WGS) entry which is preliminary data.</text>
</comment>
<evidence type="ECO:0000313" key="6">
    <source>
        <dbReference type="EMBL" id="GHD60368.1"/>
    </source>
</evidence>
<dbReference type="Gene3D" id="1.10.10.10">
    <property type="entry name" value="Winged helix-like DNA-binding domain superfamily/Winged helix DNA-binding domain"/>
    <property type="match status" value="1"/>
</dbReference>
<dbReference type="PROSITE" id="PS50931">
    <property type="entry name" value="HTH_LYSR"/>
    <property type="match status" value="1"/>
</dbReference>
<name>A0A918XVY5_9PROT</name>
<protein>
    <submittedName>
        <fullName evidence="6">LysR family transcriptional regulator</fullName>
    </submittedName>
</protein>
<keyword evidence="2" id="KW-0805">Transcription regulation</keyword>
<dbReference type="PANTHER" id="PTHR30537:SF5">
    <property type="entry name" value="HTH-TYPE TRANSCRIPTIONAL ACTIVATOR TTDR-RELATED"/>
    <property type="match status" value="1"/>
</dbReference>
<feature type="domain" description="HTH lysR-type" evidence="5">
    <location>
        <begin position="1"/>
        <end position="59"/>
    </location>
</feature>
<gene>
    <name evidence="6" type="ORF">GCM10017083_46120</name>
</gene>
<dbReference type="GO" id="GO:0043565">
    <property type="term" value="F:sequence-specific DNA binding"/>
    <property type="evidence" value="ECO:0007669"/>
    <property type="project" value="TreeGrafter"/>
</dbReference>
<keyword evidence="4" id="KW-0804">Transcription</keyword>
<dbReference type="PANTHER" id="PTHR30537">
    <property type="entry name" value="HTH-TYPE TRANSCRIPTIONAL REGULATOR"/>
    <property type="match status" value="1"/>
</dbReference>
<dbReference type="Pfam" id="PF03466">
    <property type="entry name" value="LysR_substrate"/>
    <property type="match status" value="1"/>
</dbReference>
<comment type="similarity">
    <text evidence="1">Belongs to the LysR transcriptional regulatory family.</text>
</comment>
<dbReference type="InterPro" id="IPR036390">
    <property type="entry name" value="WH_DNA-bd_sf"/>
</dbReference>
<evidence type="ECO:0000259" key="5">
    <source>
        <dbReference type="PROSITE" id="PS50931"/>
    </source>
</evidence>
<sequence>MDVLTGMTIFVAVVENSSLAGAARHMNLSPSVVSKQLSALEDRLGVRLLNRTTRRVSLTEVGAAYYERCKRILADVDEAEAAVSTAHSSPRGLLKITAPSTFAHRHVAPHLPGFMDRNPEVQIQMLVADRLVDLVEEGVDLAIRIAQLKDSSLIARKLAPNHRKLVAAPEYLAKWGTPTRPEEVNDHALITLQPGSPINDWHFVVDGQEAVIRARGTISTNHGDSILALALSGAGLAMLAAHVVGEHIKSGRLVPVLDEYVREDVPIYAVYPSNRHLSPKVRAFVDYLVEVYGPRPYWLDYMNGAQASSDAAD</sequence>
<keyword evidence="3" id="KW-0238">DNA-binding</keyword>
<dbReference type="InterPro" id="IPR005119">
    <property type="entry name" value="LysR_subst-bd"/>
</dbReference>
<dbReference type="InterPro" id="IPR036388">
    <property type="entry name" value="WH-like_DNA-bd_sf"/>
</dbReference>
<keyword evidence="7" id="KW-1185">Reference proteome</keyword>